<dbReference type="EC" id="4.3.1.1" evidence="2"/>
<evidence type="ECO:0000313" key="6">
    <source>
        <dbReference type="EMBL" id="EIT85612.1"/>
    </source>
</evidence>
<evidence type="ECO:0000259" key="4">
    <source>
        <dbReference type="Pfam" id="PF00206"/>
    </source>
</evidence>
<dbReference type="OrthoDB" id="9802809at2"/>
<name>I8AIQ2_9BACL</name>
<feature type="domain" description="Fumarate lyase N-terminal" evidence="4">
    <location>
        <begin position="12"/>
        <end position="342"/>
    </location>
</feature>
<dbReference type="GO" id="GO:0006099">
    <property type="term" value="P:tricarboxylic acid cycle"/>
    <property type="evidence" value="ECO:0007669"/>
    <property type="project" value="InterPro"/>
</dbReference>
<comment type="caution">
    <text evidence="6">The sequence shown here is derived from an EMBL/GenBank/DDBJ whole genome shotgun (WGS) entry which is preliminary data.</text>
</comment>
<dbReference type="Gene3D" id="1.20.200.10">
    <property type="entry name" value="Fumarase/aspartase (Central domain)"/>
    <property type="match status" value="1"/>
</dbReference>
<dbReference type="InterPro" id="IPR008948">
    <property type="entry name" value="L-Aspartase-like"/>
</dbReference>
<dbReference type="FunFam" id="1.10.40.30:FF:000002">
    <property type="entry name" value="Fumarate hydratase class II"/>
    <property type="match status" value="1"/>
</dbReference>
<dbReference type="AlphaFoldDB" id="I8AIQ2"/>
<dbReference type="InterPro" id="IPR051546">
    <property type="entry name" value="Aspartate_Ammonia-Lyase"/>
</dbReference>
<dbReference type="CDD" id="cd01596">
    <property type="entry name" value="Aspartase_like"/>
    <property type="match status" value="1"/>
</dbReference>
<dbReference type="RefSeq" id="WP_007202137.1">
    <property type="nucleotide sequence ID" value="NZ_AKKV01000025.1"/>
</dbReference>
<accession>I8AIQ2</accession>
<dbReference type="Gene3D" id="1.10.275.10">
    <property type="entry name" value="Fumarase/aspartase (N-terminal domain)"/>
    <property type="match status" value="1"/>
</dbReference>
<protein>
    <recommendedName>
        <fullName evidence="2">aspartate ammonia-lyase</fullName>
        <ecNumber evidence="2">4.3.1.1</ecNumber>
    </recommendedName>
</protein>
<evidence type="ECO:0000256" key="3">
    <source>
        <dbReference type="ARBA" id="ARBA00023239"/>
    </source>
</evidence>
<evidence type="ECO:0000259" key="5">
    <source>
        <dbReference type="Pfam" id="PF10415"/>
    </source>
</evidence>
<evidence type="ECO:0000313" key="7">
    <source>
        <dbReference type="Proteomes" id="UP000004080"/>
    </source>
</evidence>
<dbReference type="Pfam" id="PF00206">
    <property type="entry name" value="Lyase_1"/>
    <property type="match status" value="1"/>
</dbReference>
<dbReference type="EMBL" id="AKKV01000025">
    <property type="protein sequence ID" value="EIT85612.1"/>
    <property type="molecule type" value="Genomic_DNA"/>
</dbReference>
<dbReference type="InterPro" id="IPR024083">
    <property type="entry name" value="Fumarase/histidase_N"/>
</dbReference>
<dbReference type="FunFam" id="1.10.275.10:FF:000001">
    <property type="entry name" value="Fumarate hydratase, mitochondrial"/>
    <property type="match status" value="1"/>
</dbReference>
<organism evidence="6 7">
    <name type="scientific">Fictibacillus macauensis ZFHKF-1</name>
    <dbReference type="NCBI Taxonomy" id="1196324"/>
    <lineage>
        <taxon>Bacteria</taxon>
        <taxon>Bacillati</taxon>
        <taxon>Bacillota</taxon>
        <taxon>Bacilli</taxon>
        <taxon>Bacillales</taxon>
        <taxon>Fictibacillaceae</taxon>
        <taxon>Fictibacillus</taxon>
    </lineage>
</organism>
<dbReference type="FunFam" id="1.20.200.10:FF:000001">
    <property type="entry name" value="Fumarate hydratase, mitochondrial"/>
    <property type="match status" value="1"/>
</dbReference>
<dbReference type="STRING" id="1196324.A374_10263"/>
<evidence type="ECO:0000256" key="1">
    <source>
        <dbReference type="ARBA" id="ARBA00001494"/>
    </source>
</evidence>
<sequence length="460" mass="49546">MDQVRIAKDTLGEVHVPKEAYYGAQTQRAVENFPISGERLPFSFVKAQAIIKASAATANRDCGVLEEKKANAIIQAAEEIINGYLVNQFVVDAFQAGAGTSQNMNANEVIASRAAELLGGTKGDWGTVHPNDDVNMAQSTNDTIHVAINIACAMQLQEALYPALQQTINVLREKETAFHYVIKSGRTHLQDAVPMRVGQAFGGYRDLLEKIQATIQGMEPYLYEIGLGGNAVGTGINAHPDYGHLAIQEVARRTNLPFTAPSNTFRFMQNNSAAIQLSGHLKELAIALIKISSDLRLLSSGPRTGIAELLLPAVQPGSSIMPGKVNPVILENMYMICAQVIGNDACVTTAGIGSQLEINVMMPIIAHNVLQSLHILSTGMTVLSERCLKGLQVNEERTHTLLEQSIAIATALNPKIGYETAAEVAKKSYASGKTVKETAIEEGYVTKEEADALLNPENLV</sequence>
<dbReference type="NCBIfam" id="NF008909">
    <property type="entry name" value="PRK12273.1"/>
    <property type="match status" value="1"/>
</dbReference>
<gene>
    <name evidence="6" type="primary">fumC</name>
    <name evidence="6" type="ORF">A374_10263</name>
</gene>
<dbReference type="PANTHER" id="PTHR42696:SF2">
    <property type="entry name" value="ASPARTATE AMMONIA-LYASE"/>
    <property type="match status" value="1"/>
</dbReference>
<dbReference type="GO" id="GO:0006531">
    <property type="term" value="P:aspartate metabolic process"/>
    <property type="evidence" value="ECO:0007669"/>
    <property type="project" value="TreeGrafter"/>
</dbReference>
<dbReference type="PATRIC" id="fig|1196324.3.peg.2098"/>
<keyword evidence="3 6" id="KW-0456">Lyase</keyword>
<dbReference type="InterPro" id="IPR020557">
    <property type="entry name" value="Fumarate_lyase_CS"/>
</dbReference>
<proteinExistence type="predicted"/>
<dbReference type="InterPro" id="IPR022761">
    <property type="entry name" value="Fumarate_lyase_N"/>
</dbReference>
<dbReference type="Proteomes" id="UP000004080">
    <property type="component" value="Unassembled WGS sequence"/>
</dbReference>
<dbReference type="Gene3D" id="1.10.40.30">
    <property type="entry name" value="Fumarase/aspartase (C-terminal domain)"/>
    <property type="match status" value="1"/>
</dbReference>
<keyword evidence="7" id="KW-1185">Reference proteome</keyword>
<dbReference type="PRINTS" id="PR00149">
    <property type="entry name" value="FUMRATELYASE"/>
</dbReference>
<dbReference type="InterPro" id="IPR018951">
    <property type="entry name" value="Fumarase_C_C"/>
</dbReference>
<comment type="catalytic activity">
    <reaction evidence="1">
        <text>L-aspartate = fumarate + NH4(+)</text>
        <dbReference type="Rhea" id="RHEA:16601"/>
        <dbReference type="ChEBI" id="CHEBI:28938"/>
        <dbReference type="ChEBI" id="CHEBI:29806"/>
        <dbReference type="ChEBI" id="CHEBI:29991"/>
        <dbReference type="EC" id="4.3.1.1"/>
    </reaction>
</comment>
<dbReference type="PANTHER" id="PTHR42696">
    <property type="entry name" value="ASPARTATE AMMONIA-LYASE"/>
    <property type="match status" value="1"/>
</dbReference>
<dbReference type="InterPro" id="IPR000362">
    <property type="entry name" value="Fumarate_lyase_fam"/>
</dbReference>
<dbReference type="eggNOG" id="COG0114">
    <property type="taxonomic scope" value="Bacteria"/>
</dbReference>
<feature type="domain" description="Fumarase C C-terminal" evidence="5">
    <location>
        <begin position="408"/>
        <end position="460"/>
    </location>
</feature>
<dbReference type="PROSITE" id="PS00163">
    <property type="entry name" value="FUMARATE_LYASES"/>
    <property type="match status" value="1"/>
</dbReference>
<dbReference type="Pfam" id="PF10415">
    <property type="entry name" value="FumaraseC_C"/>
    <property type="match status" value="1"/>
</dbReference>
<evidence type="ECO:0000256" key="2">
    <source>
        <dbReference type="ARBA" id="ARBA00012992"/>
    </source>
</evidence>
<dbReference type="GO" id="GO:0008797">
    <property type="term" value="F:aspartate ammonia-lyase activity"/>
    <property type="evidence" value="ECO:0007669"/>
    <property type="project" value="UniProtKB-EC"/>
</dbReference>
<reference evidence="6 7" key="1">
    <citation type="journal article" date="2012" name="J. Bacteriol.">
        <title>Genome of Bacillus macauensis ZFHKF-1, a Long-Chain-Forming Bacterium.</title>
        <authorList>
            <person name="Cai L."/>
            <person name="Zhang T."/>
        </authorList>
    </citation>
    <scope>NUCLEOTIDE SEQUENCE [LARGE SCALE GENOMIC DNA]</scope>
    <source>
        <strain evidence="6 7">ZFHKF-1</strain>
    </source>
</reference>
<dbReference type="SUPFAM" id="SSF48557">
    <property type="entry name" value="L-aspartase-like"/>
    <property type="match status" value="1"/>
</dbReference>
<dbReference type="GO" id="GO:0005829">
    <property type="term" value="C:cytosol"/>
    <property type="evidence" value="ECO:0007669"/>
    <property type="project" value="TreeGrafter"/>
</dbReference>